<gene>
    <name evidence="2" type="ORF">Tco_1041044</name>
</gene>
<dbReference type="InterPro" id="IPR036875">
    <property type="entry name" value="Znf_CCHC_sf"/>
</dbReference>
<feature type="compositionally biased region" description="Basic and acidic residues" evidence="1">
    <location>
        <begin position="328"/>
        <end position="363"/>
    </location>
</feature>
<evidence type="ECO:0000256" key="1">
    <source>
        <dbReference type="SAM" id="MobiDB-lite"/>
    </source>
</evidence>
<evidence type="ECO:0000313" key="3">
    <source>
        <dbReference type="Proteomes" id="UP001151760"/>
    </source>
</evidence>
<proteinExistence type="predicted"/>
<evidence type="ECO:0000313" key="2">
    <source>
        <dbReference type="EMBL" id="GJT74319.1"/>
    </source>
</evidence>
<sequence length="923" mass="105204">MPFPSRPSQDSQGQESSGESKVQSQVDDFITPISNRFGTKVRQVDESQYIQVTPNITAFLEQMAEERWLASSHVNAFESQTSFENDEPNTHQIIVSFHRLLASNTILDIAPTYESTSREGLMKVIFKSTFKKGEISKSKGYTKTERAVEVQQPNDEQTQELNFTLAEKARSLPFNKLTHRKGRAVRHYNTCNNQVKDNKIDLLVQQYEQFTILEDELIDNAFARFNTIITSLKALDEGYSSKNYVRKFLRALHPKWRAKVAMIEESKDLTSLSLDELINNLKVHEVTIKKDSEIVKNSLASGSEDKEYAMAVRDFKKFSKRRGRFVRQPRDEKKSFQRIPDDNIGKSERNDSGEEEEEKTKDETCLMAQASNEILSETEYYNDKISSMDDLELNSEYHHLRLGHANMRSIQSLVSKELVRILPKLKFDQHVGDACKIGKRAHASHKAKNIVGIKRLLDDLGVTVAQISLLEDMDSESTHMVATSKVPMLKPENGNSTPKTIVMEGVEKVIPPKIAKEKAQKRLEKLLRSLSPEWNTHAVVWRNKPELETMSMDDLYNNLKVYEPEVKGTSSSSISTQNMAFVSSNNSGSTNEVVNTANEVFAISTQDLQQLHPDDLEEIDLRWQMTMLTMRARRFLKNTGRKVSINGNETIGFDNSKVECYNYHKRGHFARECRALRNQDYKSKESSRRSVPVETTTSNALVSCDGLGGLELVEEKLEVYKANESIYSQDIKNASKRLNKLIDSQIVDNCKKGLGYNAVSPPYIGNFMPPTPDLSFTGLEEFTSEPIVIKPVFENSEAKASEANPKAVRKNNGAPIIEDWVLDSEEENVSQIKIEKKTAKPIFVKIDFVKAKQTNKTDRKTAKQVEHNRQNTHIPRGNQRNWNNMMSQRLGSNFEMFNKACYVCGSFDYLQVDCNYQRVIKPV</sequence>
<dbReference type="SUPFAM" id="SSF57756">
    <property type="entry name" value="Retrovirus zinc finger-like domains"/>
    <property type="match status" value="1"/>
</dbReference>
<dbReference type="Proteomes" id="UP001151760">
    <property type="component" value="Unassembled WGS sequence"/>
</dbReference>
<reference evidence="2" key="1">
    <citation type="journal article" date="2022" name="Int. J. Mol. Sci.">
        <title>Draft Genome of Tanacetum Coccineum: Genomic Comparison of Closely Related Tanacetum-Family Plants.</title>
        <authorList>
            <person name="Yamashiro T."/>
            <person name="Shiraishi A."/>
            <person name="Nakayama K."/>
            <person name="Satake H."/>
        </authorList>
    </citation>
    <scope>NUCLEOTIDE SEQUENCE</scope>
</reference>
<dbReference type="EMBL" id="BQNB010018431">
    <property type="protein sequence ID" value="GJT74319.1"/>
    <property type="molecule type" value="Genomic_DNA"/>
</dbReference>
<organism evidence="2 3">
    <name type="scientific">Tanacetum coccineum</name>
    <dbReference type="NCBI Taxonomy" id="301880"/>
    <lineage>
        <taxon>Eukaryota</taxon>
        <taxon>Viridiplantae</taxon>
        <taxon>Streptophyta</taxon>
        <taxon>Embryophyta</taxon>
        <taxon>Tracheophyta</taxon>
        <taxon>Spermatophyta</taxon>
        <taxon>Magnoliopsida</taxon>
        <taxon>eudicotyledons</taxon>
        <taxon>Gunneridae</taxon>
        <taxon>Pentapetalae</taxon>
        <taxon>asterids</taxon>
        <taxon>campanulids</taxon>
        <taxon>Asterales</taxon>
        <taxon>Asteraceae</taxon>
        <taxon>Asteroideae</taxon>
        <taxon>Anthemideae</taxon>
        <taxon>Anthemidinae</taxon>
        <taxon>Tanacetum</taxon>
    </lineage>
</organism>
<name>A0ABQ5GFP5_9ASTR</name>
<keyword evidence="3" id="KW-1185">Reference proteome</keyword>
<accession>A0ABQ5GFP5</accession>
<feature type="region of interest" description="Disordered" evidence="1">
    <location>
        <begin position="326"/>
        <end position="363"/>
    </location>
</feature>
<reference evidence="2" key="2">
    <citation type="submission" date="2022-01" db="EMBL/GenBank/DDBJ databases">
        <authorList>
            <person name="Yamashiro T."/>
            <person name="Shiraishi A."/>
            <person name="Satake H."/>
            <person name="Nakayama K."/>
        </authorList>
    </citation>
    <scope>NUCLEOTIDE SEQUENCE</scope>
</reference>
<protein>
    <submittedName>
        <fullName evidence="2">Ribonuclease H-like domain-containing protein</fullName>
    </submittedName>
</protein>
<comment type="caution">
    <text evidence="2">The sequence shown here is derived from an EMBL/GenBank/DDBJ whole genome shotgun (WGS) entry which is preliminary data.</text>
</comment>
<feature type="region of interest" description="Disordered" evidence="1">
    <location>
        <begin position="1"/>
        <end position="25"/>
    </location>
</feature>
<dbReference type="Pfam" id="PF14223">
    <property type="entry name" value="Retrotran_gag_2"/>
    <property type="match status" value="1"/>
</dbReference>
<feature type="compositionally biased region" description="Low complexity" evidence="1">
    <location>
        <begin position="8"/>
        <end position="25"/>
    </location>
</feature>
<dbReference type="PANTHER" id="PTHR34676">
    <property type="entry name" value="DUF4219 DOMAIN-CONTAINING PROTEIN-RELATED"/>
    <property type="match status" value="1"/>
</dbReference>
<dbReference type="Gene3D" id="4.10.60.10">
    <property type="entry name" value="Zinc finger, CCHC-type"/>
    <property type="match status" value="1"/>
</dbReference>
<feature type="compositionally biased region" description="Basic and acidic residues" evidence="1">
    <location>
        <begin position="855"/>
        <end position="869"/>
    </location>
</feature>
<dbReference type="PANTHER" id="PTHR34676:SF17">
    <property type="entry name" value="OS06G0684500 PROTEIN"/>
    <property type="match status" value="1"/>
</dbReference>
<feature type="region of interest" description="Disordered" evidence="1">
    <location>
        <begin position="855"/>
        <end position="883"/>
    </location>
</feature>